<proteinExistence type="predicted"/>
<keyword evidence="2" id="KW-1185">Reference proteome</keyword>
<dbReference type="Proteomes" id="UP000199024">
    <property type="component" value="Unassembled WGS sequence"/>
</dbReference>
<dbReference type="AlphaFoldDB" id="A0A1I6LWF9"/>
<evidence type="ECO:0000313" key="1">
    <source>
        <dbReference type="EMBL" id="SFS07612.1"/>
    </source>
</evidence>
<accession>A0A1I6LWF9</accession>
<protein>
    <submittedName>
        <fullName evidence="1">Uncharacterized protein</fullName>
    </submittedName>
</protein>
<sequence>MDDTAFVDCTLYQCVLNFGGGPMTLERTHFIACEYVLFGERSRVPPGAFEAGLLPQAERRVPLGVRRVQ</sequence>
<organism evidence="1 2">
    <name type="scientific">Granulicella pectinivorans</name>
    <dbReference type="NCBI Taxonomy" id="474950"/>
    <lineage>
        <taxon>Bacteria</taxon>
        <taxon>Pseudomonadati</taxon>
        <taxon>Acidobacteriota</taxon>
        <taxon>Terriglobia</taxon>
        <taxon>Terriglobales</taxon>
        <taxon>Acidobacteriaceae</taxon>
        <taxon>Granulicella</taxon>
    </lineage>
</organism>
<name>A0A1I6LWF9_9BACT</name>
<reference evidence="1 2" key="1">
    <citation type="submission" date="2016-10" db="EMBL/GenBank/DDBJ databases">
        <authorList>
            <person name="de Groot N.N."/>
        </authorList>
    </citation>
    <scope>NUCLEOTIDE SEQUENCE [LARGE SCALE GENOMIC DNA]</scope>
    <source>
        <strain evidence="1 2">DSM 21001</strain>
    </source>
</reference>
<dbReference type="EMBL" id="FOZL01000001">
    <property type="protein sequence ID" value="SFS07612.1"/>
    <property type="molecule type" value="Genomic_DNA"/>
</dbReference>
<evidence type="ECO:0000313" key="2">
    <source>
        <dbReference type="Proteomes" id="UP000199024"/>
    </source>
</evidence>
<gene>
    <name evidence="1" type="ORF">SAMN05421771_1363</name>
</gene>